<evidence type="ECO:0008006" key="4">
    <source>
        <dbReference type="Google" id="ProtNLM"/>
    </source>
</evidence>
<accession>A0AAU8PPN9</accession>
<evidence type="ECO:0000313" key="3">
    <source>
        <dbReference type="Proteomes" id="UP000006465"/>
    </source>
</evidence>
<organism evidence="2 3">
    <name type="scientific">Corynebacterium pseudotuberculosis 258</name>
    <dbReference type="NCBI Taxonomy" id="1168865"/>
    <lineage>
        <taxon>Bacteria</taxon>
        <taxon>Bacillati</taxon>
        <taxon>Actinomycetota</taxon>
        <taxon>Actinomycetes</taxon>
        <taxon>Mycobacteriales</taxon>
        <taxon>Corynebacteriaceae</taxon>
        <taxon>Corynebacterium</taxon>
    </lineage>
</organism>
<name>A0AAU8PPN9_CORPS</name>
<sequence>MKQPFPYRKDTSLKIHKLATTLAAVAATAASLMAGAGIASAISYEQPNVESCKHQFPNATSLCEYIDGIRAQAEEALRQGNHEVAEALQAEIKNALLLLHNDGKTPIPTPHQAV</sequence>
<dbReference type="Proteomes" id="UP000006465">
    <property type="component" value="Chromosome"/>
</dbReference>
<evidence type="ECO:0000313" key="2">
    <source>
        <dbReference type="EMBL" id="AFK16467.1"/>
    </source>
</evidence>
<reference evidence="2 3" key="1">
    <citation type="journal article" date="2013" name="J. Biotechnol.">
        <title>Genome sequence of Corynebacterium pseudotuberculosis biovar equi strain 258 and prediction of antigenic targets to improve biotechnological vaccine production.</title>
        <authorList>
            <person name="Soares S.C."/>
            <person name="Trost E."/>
            <person name="Ramos R.T."/>
            <person name="Carneiro A.R."/>
            <person name="Santos A.R."/>
            <person name="Pinto A.C."/>
            <person name="Barbosa E."/>
            <person name="Aburjaile F."/>
            <person name="Ali A."/>
            <person name="Diniz C.A."/>
            <person name="Hassan S.S."/>
            <person name="Fiaux K."/>
            <person name="Guimaraes L.C."/>
            <person name="Bakhtiar S.M."/>
            <person name="Pereira U."/>
            <person name="Almeida S.S."/>
            <person name="Abreu V.A."/>
            <person name="Rocha F.S."/>
            <person name="Dorella F.A."/>
            <person name="Miyoshi A."/>
            <person name="Silva A."/>
            <person name="Azevedo V."/>
            <person name="Tauch A."/>
        </authorList>
    </citation>
    <scope>NUCLEOTIDE SEQUENCE [LARGE SCALE GENOMIC DNA]</scope>
    <source>
        <strain evidence="2 3">258</strain>
    </source>
</reference>
<keyword evidence="1" id="KW-0732">Signal</keyword>
<dbReference type="EMBL" id="CP003540">
    <property type="protein sequence ID" value="AFK16467.1"/>
    <property type="molecule type" value="Genomic_DNA"/>
</dbReference>
<dbReference type="RefSeq" id="WP_014523223.1">
    <property type="nucleotide sequence ID" value="NC_017945.3"/>
</dbReference>
<dbReference type="AlphaFoldDB" id="A0AAU8PPN9"/>
<dbReference type="KEGG" id="coe:CP258_04305"/>
<feature type="signal peptide" evidence="1">
    <location>
        <begin position="1"/>
        <end position="41"/>
    </location>
</feature>
<proteinExistence type="predicted"/>
<gene>
    <name evidence="2" type="ORF">CP258_04305</name>
</gene>
<feature type="chain" id="PRO_5043661415" description="Secreted protein" evidence="1">
    <location>
        <begin position="42"/>
        <end position="114"/>
    </location>
</feature>
<protein>
    <recommendedName>
        <fullName evidence="4">Secreted protein</fullName>
    </recommendedName>
</protein>
<evidence type="ECO:0000256" key="1">
    <source>
        <dbReference type="SAM" id="SignalP"/>
    </source>
</evidence>